<sequence>MEAKPFIIYKSSAGSGKTYTLTLEYLKLALAHPLAFRGILAVTFTNKATQEMKGRILEVLGRLKNEIRPDEYLDQQLMEHLGLDEAGLKTQASRVLTAILHDYANFSVSTIDSFFQKVVRAFAREIDLQAKFDVAMDQDAVLERVVDRVVQHVLDDSYLHKWLVDYALTKIQEGKSWDIRSNIRDLGMEIFTENFKQYQQLIREFLSSEKNLELFRNYLNTKKQALHKKAAEMKTDANALRQQFGLEWTDFSGGKRGFALLFDKLGEHISPIPELTESRKAAIDDETKWYSKTSKQKEAIMAAYHAGLGDILRQFVPLRQEWMTYQAIDKNFYAYGIFRNLLEELRDLKDEENILMISDANDFLKEITKENDAPFIYEKVGNQYKHFLIDEFQDTSGFQWDSFKPLLENSLSYEHTNLVVGDVKQSIYRWRGGDMKLLLEKVEEDIGSSRIAVKGLDTNFRSLPQIVAFNNTLFSVLPEQLERSFERETGHPSPGILTKAYQDVAQKVPAAKNELDFQGMVRMEFLEDTGEEEDLGYTEMVLEKLPAMIMELQDHGYRPRDIAFLVRKKHQGAMIADALMAYRHEHPELDYSFDVVSDESMFLDKAATVKALIAALNYLADPTDHVSFQTLWFYWSSLNGQAISHEVFSTRDKPDWLAEKIAAFAAEADRIAKLPLMELLEELVALLGFYELQTELAYISGFKEAVYDYVANNRADLSGFLHWWEENSHKRTVKIPEGHDAMPIITIHKSKGLQYKVVLMPFLMWRIVDFSKDNIIWSPFRDMEEDVEAIIPLTLKKELANSVFKPIHLEEVTMAYLDTLNMIYVALTRAEEVLWTLSPKKIVKNSSKASSNPLEKNLLEIMEQGGLKTAEHDLSSFFDQESSVFKWGEWPESTDTSQDTKPLKDGLLTWNHRKWGELLEVKQYAVDFSEEGLAQRHRRSFGVLIHELLEKSPNQQEAMDQLQSFYFEGRLDSEEKEIVRDQLKKLFGKEQFRSWFEGSGRILTEQGVLLPGGRQRRPDRIVIKGNLAEVIDFKTGEELDKHQRQVREYMKLVAGLGDYQVKGFLCYLETGRIIEV</sequence>
<evidence type="ECO:0000256" key="7">
    <source>
        <dbReference type="ARBA" id="ARBA00034808"/>
    </source>
</evidence>
<keyword evidence="2 9" id="KW-0378">Hydrolase</keyword>
<dbReference type="SUPFAM" id="SSF52540">
    <property type="entry name" value="P-loop containing nucleoside triphosphate hydrolases"/>
    <property type="match status" value="1"/>
</dbReference>
<dbReference type="Gene3D" id="1.10.3170.10">
    <property type="entry name" value="Recbcd, chain B, domain 2"/>
    <property type="match status" value="1"/>
</dbReference>
<keyword evidence="5" id="KW-0413">Isomerase</keyword>
<dbReference type="PANTHER" id="PTHR11070">
    <property type="entry name" value="UVRD / RECB / PCRA DNA HELICASE FAMILY MEMBER"/>
    <property type="match status" value="1"/>
</dbReference>
<evidence type="ECO:0000256" key="9">
    <source>
        <dbReference type="PROSITE-ProRule" id="PRU00560"/>
    </source>
</evidence>
<dbReference type="PANTHER" id="PTHR11070:SF67">
    <property type="entry name" value="DNA 3'-5' HELICASE"/>
    <property type="match status" value="1"/>
</dbReference>
<comment type="catalytic activity">
    <reaction evidence="6">
        <text>Couples ATP hydrolysis with the unwinding of duplex DNA by translocating in the 3'-5' direction.</text>
        <dbReference type="EC" id="5.6.2.4"/>
    </reaction>
</comment>
<evidence type="ECO:0000256" key="3">
    <source>
        <dbReference type="ARBA" id="ARBA00022806"/>
    </source>
</evidence>
<evidence type="ECO:0000256" key="8">
    <source>
        <dbReference type="ARBA" id="ARBA00048988"/>
    </source>
</evidence>
<keyword evidence="4 9" id="KW-0067">ATP-binding</keyword>
<dbReference type="GO" id="GO:0004386">
    <property type="term" value="F:helicase activity"/>
    <property type="evidence" value="ECO:0007669"/>
    <property type="project" value="UniProtKB-KW"/>
</dbReference>
<comment type="catalytic activity">
    <reaction evidence="8">
        <text>ATP + H2O = ADP + phosphate + H(+)</text>
        <dbReference type="Rhea" id="RHEA:13065"/>
        <dbReference type="ChEBI" id="CHEBI:15377"/>
        <dbReference type="ChEBI" id="CHEBI:15378"/>
        <dbReference type="ChEBI" id="CHEBI:30616"/>
        <dbReference type="ChEBI" id="CHEBI:43474"/>
        <dbReference type="ChEBI" id="CHEBI:456216"/>
        <dbReference type="EC" id="5.6.2.4"/>
    </reaction>
</comment>
<dbReference type="EMBL" id="BMIU01000019">
    <property type="protein sequence ID" value="GGF42988.1"/>
    <property type="molecule type" value="Genomic_DNA"/>
</dbReference>
<dbReference type="Gene3D" id="3.40.50.300">
    <property type="entry name" value="P-loop containing nucleotide triphosphate hydrolases"/>
    <property type="match status" value="3"/>
</dbReference>
<feature type="domain" description="UvrD-like helicase C-terminal" evidence="11">
    <location>
        <begin position="464"/>
        <end position="752"/>
    </location>
</feature>
<keyword evidence="3 9" id="KW-0347">Helicase</keyword>
<evidence type="ECO:0000256" key="1">
    <source>
        <dbReference type="ARBA" id="ARBA00022741"/>
    </source>
</evidence>
<dbReference type="InterPro" id="IPR014017">
    <property type="entry name" value="DNA_helicase_UvrD-like_C"/>
</dbReference>
<dbReference type="Proteomes" id="UP000647339">
    <property type="component" value="Unassembled WGS sequence"/>
</dbReference>
<evidence type="ECO:0000313" key="12">
    <source>
        <dbReference type="EMBL" id="GGF42988.1"/>
    </source>
</evidence>
<evidence type="ECO:0000313" key="13">
    <source>
        <dbReference type="Proteomes" id="UP000647339"/>
    </source>
</evidence>
<comment type="caution">
    <text evidence="12">The sequence shown here is derived from an EMBL/GenBank/DDBJ whole genome shotgun (WGS) entry which is preliminary data.</text>
</comment>
<keyword evidence="1 9" id="KW-0547">Nucleotide-binding</keyword>
<feature type="binding site" evidence="9">
    <location>
        <begin position="11"/>
        <end position="18"/>
    </location>
    <ligand>
        <name>ATP</name>
        <dbReference type="ChEBI" id="CHEBI:30616"/>
    </ligand>
</feature>
<evidence type="ECO:0000259" key="10">
    <source>
        <dbReference type="PROSITE" id="PS51198"/>
    </source>
</evidence>
<name>A0ABQ1VA59_9BACT</name>
<dbReference type="InterPro" id="IPR014016">
    <property type="entry name" value="UvrD-like_ATP-bd"/>
</dbReference>
<accession>A0ABQ1VA59</accession>
<evidence type="ECO:0000256" key="4">
    <source>
        <dbReference type="ARBA" id="ARBA00022840"/>
    </source>
</evidence>
<dbReference type="InterPro" id="IPR000212">
    <property type="entry name" value="DNA_helicase_UvrD/REP"/>
</dbReference>
<evidence type="ECO:0000256" key="5">
    <source>
        <dbReference type="ARBA" id="ARBA00023235"/>
    </source>
</evidence>
<evidence type="ECO:0000256" key="6">
    <source>
        <dbReference type="ARBA" id="ARBA00034617"/>
    </source>
</evidence>
<reference evidence="13" key="1">
    <citation type="journal article" date="2019" name="Int. J. Syst. Evol. Microbiol.">
        <title>The Global Catalogue of Microorganisms (GCM) 10K type strain sequencing project: providing services to taxonomists for standard genome sequencing and annotation.</title>
        <authorList>
            <consortium name="The Broad Institute Genomics Platform"/>
            <consortium name="The Broad Institute Genome Sequencing Center for Infectious Disease"/>
            <person name="Wu L."/>
            <person name="Ma J."/>
        </authorList>
    </citation>
    <scope>NUCLEOTIDE SEQUENCE [LARGE SCALE GENOMIC DNA]</scope>
    <source>
        <strain evidence="13">CGMCC 1.15407</strain>
    </source>
</reference>
<dbReference type="PROSITE" id="PS51198">
    <property type="entry name" value="UVRD_HELICASE_ATP_BIND"/>
    <property type="match status" value="1"/>
</dbReference>
<dbReference type="Pfam" id="PF00580">
    <property type="entry name" value="UvrD-helicase"/>
    <property type="match status" value="1"/>
</dbReference>
<protein>
    <recommendedName>
        <fullName evidence="7">DNA 3'-5' helicase</fullName>
        <ecNumber evidence="7">5.6.2.4</ecNumber>
    </recommendedName>
</protein>
<dbReference type="RefSeq" id="WP_137404293.1">
    <property type="nucleotide sequence ID" value="NZ_BMIU01000019.1"/>
</dbReference>
<dbReference type="InterPro" id="IPR027417">
    <property type="entry name" value="P-loop_NTPase"/>
</dbReference>
<proteinExistence type="predicted"/>
<evidence type="ECO:0000259" key="11">
    <source>
        <dbReference type="PROSITE" id="PS51217"/>
    </source>
</evidence>
<dbReference type="PROSITE" id="PS51217">
    <property type="entry name" value="UVRD_HELICASE_CTER"/>
    <property type="match status" value="1"/>
</dbReference>
<keyword evidence="13" id="KW-1185">Reference proteome</keyword>
<gene>
    <name evidence="12" type="ORF">GCM10011339_34350</name>
</gene>
<dbReference type="EC" id="5.6.2.4" evidence="7"/>
<feature type="domain" description="UvrD-like helicase ATP-binding" evidence="10">
    <location>
        <begin position="1"/>
        <end position="463"/>
    </location>
</feature>
<evidence type="ECO:0000256" key="2">
    <source>
        <dbReference type="ARBA" id="ARBA00022801"/>
    </source>
</evidence>
<organism evidence="12 13">
    <name type="scientific">Echinicola rosea</name>
    <dbReference type="NCBI Taxonomy" id="1807691"/>
    <lineage>
        <taxon>Bacteria</taxon>
        <taxon>Pseudomonadati</taxon>
        <taxon>Bacteroidota</taxon>
        <taxon>Cytophagia</taxon>
        <taxon>Cytophagales</taxon>
        <taxon>Cyclobacteriaceae</taxon>
        <taxon>Echinicola</taxon>
    </lineage>
</organism>